<reference evidence="1 2" key="1">
    <citation type="journal article" date="2015" name="Genome Announc.">
        <title>Expanding the biotechnology potential of lactobacilli through comparative genomics of 213 strains and associated genera.</title>
        <authorList>
            <person name="Sun Z."/>
            <person name="Harris H.M."/>
            <person name="McCann A."/>
            <person name="Guo C."/>
            <person name="Argimon S."/>
            <person name="Zhang W."/>
            <person name="Yang X."/>
            <person name="Jeffery I.B."/>
            <person name="Cooney J.C."/>
            <person name="Kagawa T.F."/>
            <person name="Liu W."/>
            <person name="Song Y."/>
            <person name="Salvetti E."/>
            <person name="Wrobel A."/>
            <person name="Rasinkangas P."/>
            <person name="Parkhill J."/>
            <person name="Rea M.C."/>
            <person name="O'Sullivan O."/>
            <person name="Ritari J."/>
            <person name="Douillard F.P."/>
            <person name="Paul Ross R."/>
            <person name="Yang R."/>
            <person name="Briner A.E."/>
            <person name="Felis G.E."/>
            <person name="de Vos W.M."/>
            <person name="Barrangou R."/>
            <person name="Klaenhammer T.R."/>
            <person name="Caufield P.W."/>
            <person name="Cui Y."/>
            <person name="Zhang H."/>
            <person name="O'Toole P.W."/>
        </authorList>
    </citation>
    <scope>NUCLEOTIDE SEQUENCE [LARGE SCALE GENOMIC DNA]</scope>
    <source>
        <strain evidence="1 2">DSM 19909</strain>
    </source>
</reference>
<gene>
    <name evidence="1" type="ORF">FD04_GL001537</name>
</gene>
<name>A0A0R1LWD7_9LACO</name>
<dbReference type="STRING" id="1423776.FD04_GL001537"/>
<keyword evidence="2" id="KW-1185">Reference proteome</keyword>
<organism evidence="1 2">
    <name type="scientific">Secundilactobacillus odoratitofui DSM 19909 = JCM 15043</name>
    <dbReference type="NCBI Taxonomy" id="1423776"/>
    <lineage>
        <taxon>Bacteria</taxon>
        <taxon>Bacillati</taxon>
        <taxon>Bacillota</taxon>
        <taxon>Bacilli</taxon>
        <taxon>Lactobacillales</taxon>
        <taxon>Lactobacillaceae</taxon>
        <taxon>Secundilactobacillus</taxon>
    </lineage>
</organism>
<proteinExistence type="predicted"/>
<dbReference type="Proteomes" id="UP000051160">
    <property type="component" value="Unassembled WGS sequence"/>
</dbReference>
<evidence type="ECO:0000313" key="2">
    <source>
        <dbReference type="Proteomes" id="UP000051160"/>
    </source>
</evidence>
<dbReference type="EMBL" id="AZEE01000029">
    <property type="protein sequence ID" value="KRK97508.1"/>
    <property type="molecule type" value="Genomic_DNA"/>
</dbReference>
<accession>A0A0R1LWD7</accession>
<dbReference type="PATRIC" id="fig|1423776.4.peg.1555"/>
<protein>
    <submittedName>
        <fullName evidence="1">Uncharacterized protein</fullName>
    </submittedName>
</protein>
<dbReference type="RefSeq" id="WP_056948440.1">
    <property type="nucleotide sequence ID" value="NZ_AZEE01000029.1"/>
</dbReference>
<sequence length="158" mass="18372">MQYQYMVTDPTYLLNKEQREQYDAQRGNKTDEQICDYLTACLHSLDKDAFVAIIPTNNESHFNHMGKDDNGVHIQGVRFIVETGMVAIVQLTQKNQLTMFQEYSIDLIINREMGQIVIFDSDDVPYVESDNDEDGTAHFEIKNQEQVFSHTQKPKFEK</sequence>
<dbReference type="AlphaFoldDB" id="A0A0R1LWD7"/>
<evidence type="ECO:0000313" key="1">
    <source>
        <dbReference type="EMBL" id="KRK97508.1"/>
    </source>
</evidence>
<comment type="caution">
    <text evidence="1">The sequence shown here is derived from an EMBL/GenBank/DDBJ whole genome shotgun (WGS) entry which is preliminary data.</text>
</comment>